<keyword evidence="3" id="KW-1185">Reference proteome</keyword>
<dbReference type="AlphaFoldDB" id="A0A9D4PE66"/>
<reference evidence="2" key="1">
    <citation type="journal article" date="2020" name="Cell">
        <title>Large-Scale Comparative Analyses of Tick Genomes Elucidate Their Genetic Diversity and Vector Capacities.</title>
        <authorList>
            <consortium name="Tick Genome and Microbiome Consortium (TIGMIC)"/>
            <person name="Jia N."/>
            <person name="Wang J."/>
            <person name="Shi W."/>
            <person name="Du L."/>
            <person name="Sun Y."/>
            <person name="Zhan W."/>
            <person name="Jiang J.F."/>
            <person name="Wang Q."/>
            <person name="Zhang B."/>
            <person name="Ji P."/>
            <person name="Bell-Sakyi L."/>
            <person name="Cui X.M."/>
            <person name="Yuan T.T."/>
            <person name="Jiang B.G."/>
            <person name="Yang W.F."/>
            <person name="Lam T.T."/>
            <person name="Chang Q.C."/>
            <person name="Ding S.J."/>
            <person name="Wang X.J."/>
            <person name="Zhu J.G."/>
            <person name="Ruan X.D."/>
            <person name="Zhao L."/>
            <person name="Wei J.T."/>
            <person name="Ye R.Z."/>
            <person name="Que T.C."/>
            <person name="Du C.H."/>
            <person name="Zhou Y.H."/>
            <person name="Cheng J.X."/>
            <person name="Dai P.F."/>
            <person name="Guo W.B."/>
            <person name="Han X.H."/>
            <person name="Huang E.J."/>
            <person name="Li L.F."/>
            <person name="Wei W."/>
            <person name="Gao Y.C."/>
            <person name="Liu J.Z."/>
            <person name="Shao H.Z."/>
            <person name="Wang X."/>
            <person name="Wang C.C."/>
            <person name="Yang T.C."/>
            <person name="Huo Q.B."/>
            <person name="Li W."/>
            <person name="Chen H.Y."/>
            <person name="Chen S.E."/>
            <person name="Zhou L.G."/>
            <person name="Ni X.B."/>
            <person name="Tian J.H."/>
            <person name="Sheng Y."/>
            <person name="Liu T."/>
            <person name="Pan Y.S."/>
            <person name="Xia L.Y."/>
            <person name="Li J."/>
            <person name="Zhao F."/>
            <person name="Cao W.C."/>
        </authorList>
    </citation>
    <scope>NUCLEOTIDE SEQUENCE</scope>
    <source>
        <strain evidence="2">Rsan-2018</strain>
    </source>
</reference>
<gene>
    <name evidence="2" type="ORF">HPB52_023672</name>
</gene>
<evidence type="ECO:0000256" key="1">
    <source>
        <dbReference type="SAM" id="MobiDB-lite"/>
    </source>
</evidence>
<evidence type="ECO:0000313" key="3">
    <source>
        <dbReference type="Proteomes" id="UP000821837"/>
    </source>
</evidence>
<dbReference type="EMBL" id="JABSTV010001255">
    <property type="protein sequence ID" value="KAH7936462.1"/>
    <property type="molecule type" value="Genomic_DNA"/>
</dbReference>
<accession>A0A9D4PE66</accession>
<reference evidence="2" key="2">
    <citation type="submission" date="2021-09" db="EMBL/GenBank/DDBJ databases">
        <authorList>
            <person name="Jia N."/>
            <person name="Wang J."/>
            <person name="Shi W."/>
            <person name="Du L."/>
            <person name="Sun Y."/>
            <person name="Zhan W."/>
            <person name="Jiang J."/>
            <person name="Wang Q."/>
            <person name="Zhang B."/>
            <person name="Ji P."/>
            <person name="Sakyi L.B."/>
            <person name="Cui X."/>
            <person name="Yuan T."/>
            <person name="Jiang B."/>
            <person name="Yang W."/>
            <person name="Lam T.T.-Y."/>
            <person name="Chang Q."/>
            <person name="Ding S."/>
            <person name="Wang X."/>
            <person name="Zhu J."/>
            <person name="Ruan X."/>
            <person name="Zhao L."/>
            <person name="Wei J."/>
            <person name="Que T."/>
            <person name="Du C."/>
            <person name="Cheng J."/>
            <person name="Dai P."/>
            <person name="Han X."/>
            <person name="Huang E."/>
            <person name="Gao Y."/>
            <person name="Liu J."/>
            <person name="Shao H."/>
            <person name="Ye R."/>
            <person name="Li L."/>
            <person name="Wei W."/>
            <person name="Wang X."/>
            <person name="Wang C."/>
            <person name="Huo Q."/>
            <person name="Li W."/>
            <person name="Guo W."/>
            <person name="Chen H."/>
            <person name="Chen S."/>
            <person name="Zhou L."/>
            <person name="Zhou L."/>
            <person name="Ni X."/>
            <person name="Tian J."/>
            <person name="Zhou Y."/>
            <person name="Sheng Y."/>
            <person name="Liu T."/>
            <person name="Pan Y."/>
            <person name="Xia L."/>
            <person name="Li J."/>
            <person name="Zhao F."/>
            <person name="Cao W."/>
        </authorList>
    </citation>
    <scope>NUCLEOTIDE SEQUENCE</scope>
    <source>
        <strain evidence="2">Rsan-2018</strain>
        <tissue evidence="2">Larvae</tissue>
    </source>
</reference>
<protein>
    <submittedName>
        <fullName evidence="2">Uncharacterized protein</fullName>
    </submittedName>
</protein>
<proteinExistence type="predicted"/>
<sequence>MVSEPQRPPSVMARVLSQAPGHVHQPRSLTLQQLHHAQQPTANCIDSTIRDEVQHVLGAPRRETPAFIVSSKPRRVTYAEALRHTVPSLLSPPPVSGFLHDSYADTFGHISPAPVPVPAATPYATLLSAQAAPVALNITMVTILVMQQASDAARTISEPSPADLTPATFRGEATDS</sequence>
<evidence type="ECO:0000313" key="2">
    <source>
        <dbReference type="EMBL" id="KAH7936462.1"/>
    </source>
</evidence>
<dbReference type="Proteomes" id="UP000821837">
    <property type="component" value="Unassembled WGS sequence"/>
</dbReference>
<organism evidence="2 3">
    <name type="scientific">Rhipicephalus sanguineus</name>
    <name type="common">Brown dog tick</name>
    <name type="synonym">Ixodes sanguineus</name>
    <dbReference type="NCBI Taxonomy" id="34632"/>
    <lineage>
        <taxon>Eukaryota</taxon>
        <taxon>Metazoa</taxon>
        <taxon>Ecdysozoa</taxon>
        <taxon>Arthropoda</taxon>
        <taxon>Chelicerata</taxon>
        <taxon>Arachnida</taxon>
        <taxon>Acari</taxon>
        <taxon>Parasitiformes</taxon>
        <taxon>Ixodida</taxon>
        <taxon>Ixodoidea</taxon>
        <taxon>Ixodidae</taxon>
        <taxon>Rhipicephalinae</taxon>
        <taxon>Rhipicephalus</taxon>
        <taxon>Rhipicephalus</taxon>
    </lineage>
</organism>
<name>A0A9D4PE66_RHISA</name>
<comment type="caution">
    <text evidence="2">The sequence shown here is derived from an EMBL/GenBank/DDBJ whole genome shotgun (WGS) entry which is preliminary data.</text>
</comment>
<feature type="region of interest" description="Disordered" evidence="1">
    <location>
        <begin position="154"/>
        <end position="176"/>
    </location>
</feature>